<protein>
    <submittedName>
        <fullName evidence="1">Uncharacterized protein</fullName>
    </submittedName>
</protein>
<evidence type="ECO:0000313" key="1">
    <source>
        <dbReference type="EMBL" id="KAJ5371966.1"/>
    </source>
</evidence>
<accession>A0A9W9VA87</accession>
<gene>
    <name evidence="1" type="ORF">N7517_003972</name>
</gene>
<name>A0A9W9VA87_9EURO</name>
<proteinExistence type="predicted"/>
<reference evidence="1" key="2">
    <citation type="journal article" date="2023" name="IMA Fungus">
        <title>Comparative genomic study of the Penicillium genus elucidates a diverse pangenome and 15 lateral gene transfer events.</title>
        <authorList>
            <person name="Petersen C."/>
            <person name="Sorensen T."/>
            <person name="Nielsen M.R."/>
            <person name="Sondergaard T.E."/>
            <person name="Sorensen J.L."/>
            <person name="Fitzpatrick D.A."/>
            <person name="Frisvad J.C."/>
            <person name="Nielsen K.L."/>
        </authorList>
    </citation>
    <scope>NUCLEOTIDE SEQUENCE</scope>
    <source>
        <strain evidence="1">IBT 3081</strain>
    </source>
</reference>
<dbReference type="Proteomes" id="UP001147752">
    <property type="component" value="Unassembled WGS sequence"/>
</dbReference>
<organism evidence="1 2">
    <name type="scientific">Penicillium concentricum</name>
    <dbReference type="NCBI Taxonomy" id="293559"/>
    <lineage>
        <taxon>Eukaryota</taxon>
        <taxon>Fungi</taxon>
        <taxon>Dikarya</taxon>
        <taxon>Ascomycota</taxon>
        <taxon>Pezizomycotina</taxon>
        <taxon>Eurotiomycetes</taxon>
        <taxon>Eurotiomycetidae</taxon>
        <taxon>Eurotiales</taxon>
        <taxon>Aspergillaceae</taxon>
        <taxon>Penicillium</taxon>
    </lineage>
</organism>
<dbReference type="AlphaFoldDB" id="A0A9W9VA87"/>
<dbReference type="EMBL" id="JAPZBT010000002">
    <property type="protein sequence ID" value="KAJ5371966.1"/>
    <property type="molecule type" value="Genomic_DNA"/>
</dbReference>
<sequence length="61" mass="6790">MRTIGHIGAMALHCHRIIFKSLNDMHKNAQRVQVKDPAKVHGLMQRGGANGDMLLTQGKEK</sequence>
<evidence type="ECO:0000313" key="2">
    <source>
        <dbReference type="Proteomes" id="UP001147752"/>
    </source>
</evidence>
<comment type="caution">
    <text evidence="1">The sequence shown here is derived from an EMBL/GenBank/DDBJ whole genome shotgun (WGS) entry which is preliminary data.</text>
</comment>
<dbReference type="RefSeq" id="XP_056577952.1">
    <property type="nucleotide sequence ID" value="XM_056721702.1"/>
</dbReference>
<keyword evidence="2" id="KW-1185">Reference proteome</keyword>
<reference evidence="1" key="1">
    <citation type="submission" date="2022-12" db="EMBL/GenBank/DDBJ databases">
        <authorList>
            <person name="Petersen C."/>
        </authorList>
    </citation>
    <scope>NUCLEOTIDE SEQUENCE</scope>
    <source>
        <strain evidence="1">IBT 3081</strain>
    </source>
</reference>
<dbReference type="GeneID" id="81460885"/>